<name>A0AAV2QPC0_MEGNR</name>
<evidence type="ECO:0000256" key="1">
    <source>
        <dbReference type="SAM" id="MobiDB-lite"/>
    </source>
</evidence>
<feature type="compositionally biased region" description="Basic residues" evidence="1">
    <location>
        <begin position="18"/>
        <end position="32"/>
    </location>
</feature>
<reference evidence="2 3" key="1">
    <citation type="submission" date="2024-05" db="EMBL/GenBank/DDBJ databases">
        <authorList>
            <person name="Wallberg A."/>
        </authorList>
    </citation>
    <scope>NUCLEOTIDE SEQUENCE [LARGE SCALE GENOMIC DNA]</scope>
</reference>
<comment type="caution">
    <text evidence="2">The sequence shown here is derived from an EMBL/GenBank/DDBJ whole genome shotgun (WGS) entry which is preliminary data.</text>
</comment>
<feature type="compositionally biased region" description="Basic residues" evidence="1">
    <location>
        <begin position="45"/>
        <end position="54"/>
    </location>
</feature>
<dbReference type="AlphaFoldDB" id="A0AAV2QPC0"/>
<dbReference type="Proteomes" id="UP001497623">
    <property type="component" value="Unassembled WGS sequence"/>
</dbReference>
<sequence>GHHSENYPHVHSTLKPSVGHHHHRRSGRRHRSRSESRDDETKSDPHHHRRRRSHSNVGEPPAPAFEKDSEEKESEHKTATFAVSDPNIKDGWSTAPERKKGVVEVTVRNLAGDKKKIRKKR</sequence>
<evidence type="ECO:0000313" key="3">
    <source>
        <dbReference type="Proteomes" id="UP001497623"/>
    </source>
</evidence>
<accession>A0AAV2QPC0</accession>
<feature type="region of interest" description="Disordered" evidence="1">
    <location>
        <begin position="1"/>
        <end position="95"/>
    </location>
</feature>
<keyword evidence="3" id="KW-1185">Reference proteome</keyword>
<proteinExistence type="predicted"/>
<dbReference type="EMBL" id="CAXKWB010008349">
    <property type="protein sequence ID" value="CAL4090815.1"/>
    <property type="molecule type" value="Genomic_DNA"/>
</dbReference>
<organism evidence="2 3">
    <name type="scientific">Meganyctiphanes norvegica</name>
    <name type="common">Northern krill</name>
    <name type="synonym">Thysanopoda norvegica</name>
    <dbReference type="NCBI Taxonomy" id="48144"/>
    <lineage>
        <taxon>Eukaryota</taxon>
        <taxon>Metazoa</taxon>
        <taxon>Ecdysozoa</taxon>
        <taxon>Arthropoda</taxon>
        <taxon>Crustacea</taxon>
        <taxon>Multicrustacea</taxon>
        <taxon>Malacostraca</taxon>
        <taxon>Eumalacostraca</taxon>
        <taxon>Eucarida</taxon>
        <taxon>Euphausiacea</taxon>
        <taxon>Euphausiidae</taxon>
        <taxon>Meganyctiphanes</taxon>
    </lineage>
</organism>
<gene>
    <name evidence="2" type="ORF">MNOR_LOCUS14118</name>
</gene>
<protein>
    <submittedName>
        <fullName evidence="2">Uncharacterized protein</fullName>
    </submittedName>
</protein>
<evidence type="ECO:0000313" key="2">
    <source>
        <dbReference type="EMBL" id="CAL4090815.1"/>
    </source>
</evidence>
<feature type="compositionally biased region" description="Basic and acidic residues" evidence="1">
    <location>
        <begin position="33"/>
        <end position="44"/>
    </location>
</feature>
<feature type="non-terminal residue" evidence="2">
    <location>
        <position position="1"/>
    </location>
</feature>
<feature type="compositionally biased region" description="Basic and acidic residues" evidence="1">
    <location>
        <begin position="65"/>
        <end position="78"/>
    </location>
</feature>